<sequence length="247" mass="26215">MERQLGAAAGQGANAANELAAAAQADKAVIEANASADLVQQQRLEDQAAEAAHQQALEVDRAIAEWDQKGTVEQSAYETTQRLAKGLGGEKAAAEALGREGYDVLYYKPDIAGTNQGGIDIVVQKDGQLYLVDNKALEGWRNVSSVSALDKNLTANTQSMAELFDTYANDPARPAAEQDMYSAAAEKLRSGGYEKVVTNANLAAVSGFPRDVSGRLDELGFTMWDLMGKARLEDPDSGTGDLGTQQS</sequence>
<evidence type="ECO:0000313" key="1">
    <source>
        <dbReference type="EMBL" id="MFJ4082285.1"/>
    </source>
</evidence>
<dbReference type="RefSeq" id="WP_359635775.1">
    <property type="nucleotide sequence ID" value="NZ_JBEYEN010000009.1"/>
</dbReference>
<organism evidence="1 2">
    <name type="scientific">Streptomyces iakyrus</name>
    <dbReference type="NCBI Taxonomy" id="68219"/>
    <lineage>
        <taxon>Bacteria</taxon>
        <taxon>Bacillati</taxon>
        <taxon>Actinomycetota</taxon>
        <taxon>Actinomycetes</taxon>
        <taxon>Kitasatosporales</taxon>
        <taxon>Streptomycetaceae</taxon>
        <taxon>Streptomyces</taxon>
    </lineage>
</organism>
<dbReference type="SUPFAM" id="SSF52980">
    <property type="entry name" value="Restriction endonuclease-like"/>
    <property type="match status" value="1"/>
</dbReference>
<dbReference type="EMBL" id="JBIVGG010000011">
    <property type="protein sequence ID" value="MFJ4082285.1"/>
    <property type="molecule type" value="Genomic_DNA"/>
</dbReference>
<keyword evidence="2" id="KW-1185">Reference proteome</keyword>
<proteinExistence type="predicted"/>
<gene>
    <name evidence="1" type="ORF">ACIP2Z_25405</name>
</gene>
<reference evidence="1 2" key="1">
    <citation type="submission" date="2024-10" db="EMBL/GenBank/DDBJ databases">
        <title>The Natural Products Discovery Center: Release of the First 8490 Sequenced Strains for Exploring Actinobacteria Biosynthetic Diversity.</title>
        <authorList>
            <person name="Kalkreuter E."/>
            <person name="Kautsar S.A."/>
            <person name="Yang D."/>
            <person name="Bader C.D."/>
            <person name="Teijaro C.N."/>
            <person name="Fluegel L."/>
            <person name="Davis C.M."/>
            <person name="Simpson J.R."/>
            <person name="Lauterbach L."/>
            <person name="Steele A.D."/>
            <person name="Gui C."/>
            <person name="Meng S."/>
            <person name="Li G."/>
            <person name="Viehrig K."/>
            <person name="Ye F."/>
            <person name="Su P."/>
            <person name="Kiefer A.F."/>
            <person name="Nichols A."/>
            <person name="Cepeda A.J."/>
            <person name="Yan W."/>
            <person name="Fan B."/>
            <person name="Jiang Y."/>
            <person name="Adhikari A."/>
            <person name="Zheng C.-J."/>
            <person name="Schuster L."/>
            <person name="Cowan T.M."/>
            <person name="Smanski M.J."/>
            <person name="Chevrette M.G."/>
            <person name="De Carvalho L.P.S."/>
            <person name="Shen B."/>
        </authorList>
    </citation>
    <scope>NUCLEOTIDE SEQUENCE [LARGE SCALE GENOMIC DNA]</scope>
    <source>
        <strain evidence="1 2">NPDC089932</strain>
    </source>
</reference>
<dbReference type="InterPro" id="IPR011335">
    <property type="entry name" value="Restrct_endonuc-II-like"/>
</dbReference>
<comment type="caution">
    <text evidence="1">The sequence shown here is derived from an EMBL/GenBank/DDBJ whole genome shotgun (WGS) entry which is preliminary data.</text>
</comment>
<protein>
    <recommendedName>
        <fullName evidence="3">NERD domain-containing protein</fullName>
    </recommendedName>
</protein>
<evidence type="ECO:0000313" key="2">
    <source>
        <dbReference type="Proteomes" id="UP001617511"/>
    </source>
</evidence>
<dbReference type="Proteomes" id="UP001617511">
    <property type="component" value="Unassembled WGS sequence"/>
</dbReference>
<evidence type="ECO:0008006" key="3">
    <source>
        <dbReference type="Google" id="ProtNLM"/>
    </source>
</evidence>
<name>A0ABW8FJP7_9ACTN</name>
<accession>A0ABW8FJP7</accession>